<evidence type="ECO:0000256" key="1">
    <source>
        <dbReference type="SAM" id="MobiDB-lite"/>
    </source>
</evidence>
<dbReference type="Proteomes" id="UP000216624">
    <property type="component" value="Unassembled WGS sequence"/>
</dbReference>
<sequence>MIRKTTILFLALALLATVGAEESTTQEPTVVSKEKTPEPPKAAPETEAPPAADAGSNSDAAAPEAPADGGNGTSSSAFMSYGLGASVVLLAAL</sequence>
<dbReference type="AlphaFoldDB" id="A0A260Z371"/>
<feature type="compositionally biased region" description="Low complexity" evidence="1">
    <location>
        <begin position="43"/>
        <end position="68"/>
    </location>
</feature>
<reference evidence="5" key="1">
    <citation type="submission" date="2017-08" db="EMBL/GenBank/DDBJ databases">
        <authorList>
            <person name="Fierst J.L."/>
        </authorList>
    </citation>
    <scope>NUCLEOTIDE SEQUENCE [LARGE SCALE GENOMIC DNA]</scope>
    <source>
        <strain evidence="5">PX439</strain>
    </source>
</reference>
<gene>
    <name evidence="4" type="ORF">FL82_17854</name>
    <name evidence="3" type="ORF">GCK72_002728</name>
</gene>
<reference evidence="3 6" key="3">
    <citation type="submission" date="2019-12" db="EMBL/GenBank/DDBJ databases">
        <title>Chromosome-level assembly of the Caenorhabditis remanei genome.</title>
        <authorList>
            <person name="Teterina A.A."/>
            <person name="Willis J.H."/>
            <person name="Phillips P.C."/>
        </authorList>
    </citation>
    <scope>NUCLEOTIDE SEQUENCE [LARGE SCALE GENOMIC DNA]</scope>
    <source>
        <strain evidence="3 6">PX506</strain>
        <tissue evidence="3">Whole organism</tissue>
    </source>
</reference>
<reference evidence="4" key="2">
    <citation type="submission" date="2017-08" db="EMBL/GenBank/DDBJ databases">
        <authorList>
            <person name="de Groot N.N."/>
        </authorList>
    </citation>
    <scope>NUCLEOTIDE SEQUENCE [LARGE SCALE GENOMIC DNA]</scope>
    <source>
        <strain evidence="4">PX439</strain>
    </source>
</reference>
<evidence type="ECO:0000256" key="2">
    <source>
        <dbReference type="SAM" id="SignalP"/>
    </source>
</evidence>
<accession>A0A260Z371</accession>
<feature type="region of interest" description="Disordered" evidence="1">
    <location>
        <begin position="20"/>
        <end position="75"/>
    </location>
</feature>
<organism evidence="4 5">
    <name type="scientific">Caenorhabditis remanei</name>
    <name type="common">Caenorhabditis vulgaris</name>
    <dbReference type="NCBI Taxonomy" id="31234"/>
    <lineage>
        <taxon>Eukaryota</taxon>
        <taxon>Metazoa</taxon>
        <taxon>Ecdysozoa</taxon>
        <taxon>Nematoda</taxon>
        <taxon>Chromadorea</taxon>
        <taxon>Rhabditida</taxon>
        <taxon>Rhabditina</taxon>
        <taxon>Rhabditomorpha</taxon>
        <taxon>Rhabditoidea</taxon>
        <taxon>Rhabditidae</taxon>
        <taxon>Peloderinae</taxon>
        <taxon>Caenorhabditis</taxon>
    </lineage>
</organism>
<keyword evidence="2" id="KW-0732">Signal</keyword>
<comment type="caution">
    <text evidence="4">The sequence shown here is derived from an EMBL/GenBank/DDBJ whole genome shotgun (WGS) entry which is preliminary data.</text>
</comment>
<feature type="chain" id="PRO_5044571663" evidence="2">
    <location>
        <begin position="21"/>
        <end position="93"/>
    </location>
</feature>
<dbReference type="EMBL" id="WUAV01000001">
    <property type="protein sequence ID" value="KAF1770904.1"/>
    <property type="molecule type" value="Genomic_DNA"/>
</dbReference>
<feature type="signal peptide" evidence="2">
    <location>
        <begin position="1"/>
        <end position="20"/>
    </location>
</feature>
<evidence type="ECO:0000313" key="5">
    <source>
        <dbReference type="Proteomes" id="UP000216624"/>
    </source>
</evidence>
<proteinExistence type="predicted"/>
<dbReference type="Proteomes" id="UP000483820">
    <property type="component" value="Chromosome I"/>
</dbReference>
<evidence type="ECO:0000313" key="4">
    <source>
        <dbReference type="EMBL" id="OZF79839.1"/>
    </source>
</evidence>
<evidence type="ECO:0000313" key="3">
    <source>
        <dbReference type="EMBL" id="KAF1770904.1"/>
    </source>
</evidence>
<evidence type="ECO:0000313" key="6">
    <source>
        <dbReference type="Proteomes" id="UP000483820"/>
    </source>
</evidence>
<name>A0A260Z371_CAERE</name>
<dbReference type="EMBL" id="NMWX01000415">
    <property type="protein sequence ID" value="OZF79839.1"/>
    <property type="molecule type" value="Genomic_DNA"/>
</dbReference>
<keyword evidence="5" id="KW-1185">Reference proteome</keyword>
<protein>
    <submittedName>
        <fullName evidence="4">Uncharacterized protein</fullName>
    </submittedName>
</protein>
<feature type="non-terminal residue" evidence="4">
    <location>
        <position position="1"/>
    </location>
</feature>